<dbReference type="Pfam" id="PF13445">
    <property type="entry name" value="zf-RING_UBOX"/>
    <property type="match status" value="1"/>
</dbReference>
<dbReference type="InterPro" id="IPR027370">
    <property type="entry name" value="Znf-RING_euk"/>
</dbReference>
<dbReference type="PROSITE" id="PS51867">
    <property type="entry name" value="ZF_RING_GID"/>
    <property type="match status" value="1"/>
</dbReference>
<comment type="subcellular location">
    <subcellularLocation>
        <location evidence="1">Cytoplasm</location>
    </subcellularLocation>
</comment>
<keyword evidence="5" id="KW-0862">Zinc</keyword>
<evidence type="ECO:0000256" key="7">
    <source>
        <dbReference type="ARBA" id="ARBA00075398"/>
    </source>
</evidence>
<comment type="caution">
    <text evidence="12">The sequence shown here is derived from an EMBL/GenBank/DDBJ whole genome shotgun (WGS) entry which is preliminary data.</text>
</comment>
<feature type="domain" description="CTLH" evidence="10">
    <location>
        <begin position="147"/>
        <end position="194"/>
    </location>
</feature>
<dbReference type="InterPro" id="IPR037683">
    <property type="entry name" value="Rmd5_dRing"/>
</dbReference>
<feature type="domain" description="RING-Gid-type" evidence="11">
    <location>
        <begin position="331"/>
        <end position="373"/>
    </location>
</feature>
<keyword evidence="13" id="KW-1185">Reference proteome</keyword>
<dbReference type="GO" id="GO:0034657">
    <property type="term" value="C:GID complex"/>
    <property type="evidence" value="ECO:0007669"/>
    <property type="project" value="TreeGrafter"/>
</dbReference>
<evidence type="ECO:0000313" key="13">
    <source>
        <dbReference type="Proteomes" id="UP000029665"/>
    </source>
</evidence>
<dbReference type="Proteomes" id="UP000029665">
    <property type="component" value="Unassembled WGS sequence"/>
</dbReference>
<feature type="zinc finger region" description="RING-Gid-type" evidence="9">
    <location>
        <begin position="331"/>
        <end position="373"/>
    </location>
</feature>
<dbReference type="OrthoDB" id="1933281at2759"/>
<keyword evidence="2" id="KW-0963">Cytoplasm</keyword>
<dbReference type="PANTHER" id="PTHR12170">
    <property type="entry name" value="MACROPHAGE ERYTHROBLAST ATTACHER-RELATED"/>
    <property type="match status" value="1"/>
</dbReference>
<evidence type="ECO:0000313" key="12">
    <source>
        <dbReference type="EMBL" id="CDO70792.1"/>
    </source>
</evidence>
<organism evidence="12 13">
    <name type="scientific">Pycnoporus cinnabarinus</name>
    <name type="common">Cinnabar-red polypore</name>
    <name type="synonym">Trametes cinnabarina</name>
    <dbReference type="NCBI Taxonomy" id="5643"/>
    <lineage>
        <taxon>Eukaryota</taxon>
        <taxon>Fungi</taxon>
        <taxon>Dikarya</taxon>
        <taxon>Basidiomycota</taxon>
        <taxon>Agaricomycotina</taxon>
        <taxon>Agaricomycetes</taxon>
        <taxon>Polyporales</taxon>
        <taxon>Polyporaceae</taxon>
        <taxon>Trametes</taxon>
    </lineage>
</organism>
<keyword evidence="4 9" id="KW-0863">Zinc-finger</keyword>
<dbReference type="InterPro" id="IPR044063">
    <property type="entry name" value="ZF_RING_GID"/>
</dbReference>
<evidence type="ECO:0000259" key="10">
    <source>
        <dbReference type="PROSITE" id="PS50897"/>
    </source>
</evidence>
<evidence type="ECO:0000256" key="8">
    <source>
        <dbReference type="ARBA" id="ARBA00080744"/>
    </source>
</evidence>
<dbReference type="InterPro" id="IPR024964">
    <property type="entry name" value="CTLH/CRA"/>
</dbReference>
<dbReference type="FunFam" id="3.30.40.10:FF:000143">
    <property type="entry name" value="Regulator of gluconeogenesis Rmd5"/>
    <property type="match status" value="1"/>
</dbReference>
<dbReference type="OMA" id="LIRECKM"/>
<sequence length="387" mass="43610">MEGPLKELTKLEKLTFGTTSTKGKSPSIDQSLDALLDSLRNAKERFQAGMGSQGILESLAKTVEEKKKEVDDRQKEVYNALAKFGKALDKKFANSLPSYDPLFASPEAKGALERTIAVHFLRTGQFDTAQTFISESDIDVDPEMRAQFMTLHRIMLSLRNGNVIPALQWAHYNDDFLEDRPSSLKFHLHRFEYLRQLLSPHADIAAAINYARTNFPDFYPHHGAEIGRLMNCVTYLPLSRFMKSPYADLANPSIHSELERMFATEYCASLGMSRQAPLRVISDIGGGGALARIEKGRKVMRERKSEWSQANELPIEIPLPQENRYHSVFACPVSKEQSTEANPPMMMTCGHVITKESLQKLSKPGGRVKCPYCPMESNIQTALRVYF</sequence>
<dbReference type="GO" id="GO:0043161">
    <property type="term" value="P:proteasome-mediated ubiquitin-dependent protein catabolic process"/>
    <property type="evidence" value="ECO:0007669"/>
    <property type="project" value="InterPro"/>
</dbReference>
<dbReference type="HOGENOM" id="CLU_020227_4_0_1"/>
<dbReference type="GO" id="GO:0061630">
    <property type="term" value="F:ubiquitin protein ligase activity"/>
    <property type="evidence" value="ECO:0007669"/>
    <property type="project" value="InterPro"/>
</dbReference>
<keyword evidence="3" id="KW-0479">Metal-binding</keyword>
<evidence type="ECO:0000259" key="11">
    <source>
        <dbReference type="PROSITE" id="PS51867"/>
    </source>
</evidence>
<dbReference type="Pfam" id="PF10607">
    <property type="entry name" value="CTLH"/>
    <property type="match status" value="1"/>
</dbReference>
<evidence type="ECO:0000256" key="5">
    <source>
        <dbReference type="ARBA" id="ARBA00022833"/>
    </source>
</evidence>
<dbReference type="InterPro" id="IPR006595">
    <property type="entry name" value="CTLH_C"/>
</dbReference>
<protein>
    <recommendedName>
        <fullName evidence="8">GID complex catalytic subunit 2</fullName>
    </recommendedName>
    <alternativeName>
        <fullName evidence="7">Glucose-induced degradation protein 2</fullName>
    </alternativeName>
</protein>
<evidence type="ECO:0000256" key="6">
    <source>
        <dbReference type="ARBA" id="ARBA00061136"/>
    </source>
</evidence>
<dbReference type="SUPFAM" id="SSF57850">
    <property type="entry name" value="RING/U-box"/>
    <property type="match status" value="1"/>
</dbReference>
<proteinExistence type="inferred from homology"/>
<dbReference type="InterPro" id="IPR013083">
    <property type="entry name" value="Znf_RING/FYVE/PHD"/>
</dbReference>
<dbReference type="PANTHER" id="PTHR12170:SF3">
    <property type="entry name" value="GH10162P"/>
    <property type="match status" value="1"/>
</dbReference>
<evidence type="ECO:0000256" key="9">
    <source>
        <dbReference type="PROSITE-ProRule" id="PRU01215"/>
    </source>
</evidence>
<dbReference type="AlphaFoldDB" id="A0A060S8M1"/>
<accession>A0A060S8M1</accession>
<evidence type="ECO:0000256" key="4">
    <source>
        <dbReference type="ARBA" id="ARBA00022771"/>
    </source>
</evidence>
<dbReference type="GO" id="GO:0008270">
    <property type="term" value="F:zinc ion binding"/>
    <property type="evidence" value="ECO:0007669"/>
    <property type="project" value="UniProtKB-KW"/>
</dbReference>
<dbReference type="GO" id="GO:0005634">
    <property type="term" value="C:nucleus"/>
    <property type="evidence" value="ECO:0007669"/>
    <property type="project" value="TreeGrafter"/>
</dbReference>
<evidence type="ECO:0000256" key="3">
    <source>
        <dbReference type="ARBA" id="ARBA00022723"/>
    </source>
</evidence>
<evidence type="ECO:0000256" key="1">
    <source>
        <dbReference type="ARBA" id="ARBA00004496"/>
    </source>
</evidence>
<dbReference type="STRING" id="5643.A0A060S8M1"/>
<dbReference type="EMBL" id="CCBP010000092">
    <property type="protein sequence ID" value="CDO70792.1"/>
    <property type="molecule type" value="Genomic_DNA"/>
</dbReference>
<dbReference type="InterPro" id="IPR045098">
    <property type="entry name" value="Fyv10_fam"/>
</dbReference>
<evidence type="ECO:0000256" key="2">
    <source>
        <dbReference type="ARBA" id="ARBA00022490"/>
    </source>
</evidence>
<dbReference type="Gene3D" id="3.30.40.10">
    <property type="entry name" value="Zinc/RING finger domain, C3HC4 (zinc finger)"/>
    <property type="match status" value="1"/>
</dbReference>
<dbReference type="GO" id="GO:0005737">
    <property type="term" value="C:cytoplasm"/>
    <property type="evidence" value="ECO:0007669"/>
    <property type="project" value="UniProtKB-SubCell"/>
</dbReference>
<dbReference type="PROSITE" id="PS50897">
    <property type="entry name" value="CTLH"/>
    <property type="match status" value="1"/>
</dbReference>
<dbReference type="CDD" id="cd16652">
    <property type="entry name" value="dRING_Rmd5p-like"/>
    <property type="match status" value="1"/>
</dbReference>
<reference evidence="12" key="1">
    <citation type="submission" date="2014-01" db="EMBL/GenBank/DDBJ databases">
        <title>The genome of the white-rot fungus Pycnoporus cinnabarinus: a basidiomycete model with a versatile arsenal for lignocellulosic biomass breakdown.</title>
        <authorList>
            <person name="Levasseur A."/>
            <person name="Lomascolo A."/>
            <person name="Ruiz-Duenas F.J."/>
            <person name="Uzan E."/>
            <person name="Piumi F."/>
            <person name="Kues U."/>
            <person name="Ram A.F.J."/>
            <person name="Murat C."/>
            <person name="Haon M."/>
            <person name="Benoit I."/>
            <person name="Arfi Y."/>
            <person name="Chevret D."/>
            <person name="Drula E."/>
            <person name="Kwon M.J."/>
            <person name="Gouret P."/>
            <person name="Lesage-Meessen L."/>
            <person name="Lombard V."/>
            <person name="Mariette J."/>
            <person name="Noirot C."/>
            <person name="Park J."/>
            <person name="Patyshakuliyeva A."/>
            <person name="Wieneger R.A.B."/>
            <person name="Wosten H.A.B."/>
            <person name="Martin F."/>
            <person name="Coutinho P.M."/>
            <person name="de Vries R."/>
            <person name="Martinez A.T."/>
            <person name="Klopp C."/>
            <person name="Pontarotti P."/>
            <person name="Henrissat B."/>
            <person name="Record E."/>
        </authorList>
    </citation>
    <scope>NUCLEOTIDE SEQUENCE [LARGE SCALE GENOMIC DNA]</scope>
    <source>
        <strain evidence="12">BRFM137</strain>
    </source>
</reference>
<comment type="similarity">
    <text evidence="6">Belongs to the RMD5/GID2 family.</text>
</comment>
<gene>
    <name evidence="12" type="ORF">BN946_scf184798.g108</name>
</gene>
<name>A0A060S8M1_PYCCI</name>